<dbReference type="EMBL" id="NBII01000001">
    <property type="protein sequence ID" value="PAV23126.1"/>
    <property type="molecule type" value="Genomic_DNA"/>
</dbReference>
<sequence>MRVKTCNDRVLETFRRGGITKAVFATPVSMRKSVLHHVKFDFYFPSTTVDLGYGMKPSNVQPIEYVKPVSSTICATVR</sequence>
<dbReference type="Proteomes" id="UP000217199">
    <property type="component" value="Unassembled WGS sequence"/>
</dbReference>
<organism evidence="1 2">
    <name type="scientific">Pyrrhoderma noxium</name>
    <dbReference type="NCBI Taxonomy" id="2282107"/>
    <lineage>
        <taxon>Eukaryota</taxon>
        <taxon>Fungi</taxon>
        <taxon>Dikarya</taxon>
        <taxon>Basidiomycota</taxon>
        <taxon>Agaricomycotina</taxon>
        <taxon>Agaricomycetes</taxon>
        <taxon>Hymenochaetales</taxon>
        <taxon>Hymenochaetaceae</taxon>
        <taxon>Pyrrhoderma</taxon>
    </lineage>
</organism>
<accession>A0A286UU47</accession>
<comment type="caution">
    <text evidence="1">The sequence shown here is derived from an EMBL/GenBank/DDBJ whole genome shotgun (WGS) entry which is preliminary data.</text>
</comment>
<keyword evidence="2" id="KW-1185">Reference proteome</keyword>
<protein>
    <submittedName>
        <fullName evidence="1">Uncharacterized protein</fullName>
    </submittedName>
</protein>
<name>A0A286UU47_9AGAM</name>
<gene>
    <name evidence="1" type="ORF">PNOK_0019400</name>
</gene>
<proteinExistence type="predicted"/>
<dbReference type="AlphaFoldDB" id="A0A286UU47"/>
<evidence type="ECO:0000313" key="1">
    <source>
        <dbReference type="EMBL" id="PAV23126.1"/>
    </source>
</evidence>
<reference evidence="1 2" key="1">
    <citation type="journal article" date="2017" name="Mol. Ecol.">
        <title>Comparative and population genomic landscape of Phellinus noxius: A hypervariable fungus causing root rot in trees.</title>
        <authorList>
            <person name="Chung C.L."/>
            <person name="Lee T.J."/>
            <person name="Akiba M."/>
            <person name="Lee H.H."/>
            <person name="Kuo T.H."/>
            <person name="Liu D."/>
            <person name="Ke H.M."/>
            <person name="Yokoi T."/>
            <person name="Roa M.B."/>
            <person name="Lu M.J."/>
            <person name="Chang Y.Y."/>
            <person name="Ann P.J."/>
            <person name="Tsai J.N."/>
            <person name="Chen C.Y."/>
            <person name="Tzean S.S."/>
            <person name="Ota Y."/>
            <person name="Hattori T."/>
            <person name="Sahashi N."/>
            <person name="Liou R.F."/>
            <person name="Kikuchi T."/>
            <person name="Tsai I.J."/>
        </authorList>
    </citation>
    <scope>NUCLEOTIDE SEQUENCE [LARGE SCALE GENOMIC DNA]</scope>
    <source>
        <strain evidence="1 2">FFPRI411160</strain>
    </source>
</reference>
<evidence type="ECO:0000313" key="2">
    <source>
        <dbReference type="Proteomes" id="UP000217199"/>
    </source>
</evidence>
<dbReference type="InParanoid" id="A0A286UU47"/>